<name>A0A2T4BG90_9HYPO</name>
<gene>
    <name evidence="2" type="ORF">BBK36DRAFT_3169</name>
</gene>
<dbReference type="Proteomes" id="UP000241546">
    <property type="component" value="Unassembled WGS sequence"/>
</dbReference>
<organism evidence="2 3">
    <name type="scientific">Trichoderma citrinoviride</name>
    <dbReference type="NCBI Taxonomy" id="58853"/>
    <lineage>
        <taxon>Eukaryota</taxon>
        <taxon>Fungi</taxon>
        <taxon>Dikarya</taxon>
        <taxon>Ascomycota</taxon>
        <taxon>Pezizomycotina</taxon>
        <taxon>Sordariomycetes</taxon>
        <taxon>Hypocreomycetidae</taxon>
        <taxon>Hypocreales</taxon>
        <taxon>Hypocreaceae</taxon>
        <taxon>Trichoderma</taxon>
    </lineage>
</organism>
<dbReference type="OrthoDB" id="5144659at2759"/>
<dbReference type="EMBL" id="KZ680210">
    <property type="protein sequence ID" value="PTB68343.1"/>
    <property type="molecule type" value="Genomic_DNA"/>
</dbReference>
<evidence type="ECO:0000313" key="2">
    <source>
        <dbReference type="EMBL" id="PTB68343.1"/>
    </source>
</evidence>
<dbReference type="AlphaFoldDB" id="A0A2T4BG90"/>
<accession>A0A2T4BG90</accession>
<keyword evidence="3" id="KW-1185">Reference proteome</keyword>
<evidence type="ECO:0000256" key="1">
    <source>
        <dbReference type="SAM" id="SignalP"/>
    </source>
</evidence>
<protein>
    <submittedName>
        <fullName evidence="2">Uncharacterized protein</fullName>
    </submittedName>
</protein>
<feature type="signal peptide" evidence="1">
    <location>
        <begin position="1"/>
        <end position="19"/>
    </location>
</feature>
<dbReference type="RefSeq" id="XP_024751663.1">
    <property type="nucleotide sequence ID" value="XM_024898021.1"/>
</dbReference>
<dbReference type="GeneID" id="36606139"/>
<proteinExistence type="predicted"/>
<evidence type="ECO:0000313" key="3">
    <source>
        <dbReference type="Proteomes" id="UP000241546"/>
    </source>
</evidence>
<keyword evidence="1" id="KW-0732">Signal</keyword>
<reference evidence="3" key="1">
    <citation type="submission" date="2016-07" db="EMBL/GenBank/DDBJ databases">
        <title>Multiple horizontal gene transfer events from other fungi enriched the ability of initially mycotrophic Trichoderma (Ascomycota) to feed on dead plant biomass.</title>
        <authorList>
            <consortium name="DOE Joint Genome Institute"/>
            <person name="Atanasova L."/>
            <person name="Chenthamara K."/>
            <person name="Zhang J."/>
            <person name="Grujic M."/>
            <person name="Henrissat B."/>
            <person name="Kuo A."/>
            <person name="Aerts A."/>
            <person name="Salamov A."/>
            <person name="Lipzen A."/>
            <person name="Labutti K."/>
            <person name="Barry K."/>
            <person name="Miao Y."/>
            <person name="Rahimi M.J."/>
            <person name="Shen Q."/>
            <person name="Grigoriev I.V."/>
            <person name="Kubicek C.P."/>
            <person name="Druzhinina I.S."/>
        </authorList>
    </citation>
    <scope>NUCLEOTIDE SEQUENCE [LARGE SCALE GENOMIC DNA]</scope>
    <source>
        <strain evidence="3">TUCIM 6016</strain>
    </source>
</reference>
<feature type="chain" id="PRO_5015511563" evidence="1">
    <location>
        <begin position="20"/>
        <end position="54"/>
    </location>
</feature>
<sequence>MKTTFALALLSTALSLVAADIVITPIFEDQIVQKQAGDCFFGVVTPQGCGPRRG</sequence>